<keyword evidence="1" id="KW-0175">Coiled coil</keyword>
<evidence type="ECO:0000256" key="1">
    <source>
        <dbReference type="SAM" id="Coils"/>
    </source>
</evidence>
<dbReference type="SUPFAM" id="SSF52540">
    <property type="entry name" value="P-loop containing nucleoside triphosphate hydrolases"/>
    <property type="match status" value="1"/>
</dbReference>
<accession>A0A7W4YJH6</accession>
<dbReference type="PANTHER" id="PTHR30121">
    <property type="entry name" value="UNCHARACTERIZED PROTEIN YJGR-RELATED"/>
    <property type="match status" value="1"/>
</dbReference>
<feature type="domain" description="Helicase HerA-like C-terminal" evidence="3">
    <location>
        <begin position="90"/>
        <end position="564"/>
    </location>
</feature>
<feature type="region of interest" description="Disordered" evidence="2">
    <location>
        <begin position="25"/>
        <end position="56"/>
    </location>
</feature>
<protein>
    <recommendedName>
        <fullName evidence="3">Helicase HerA-like C-terminal domain-containing protein</fullName>
    </recommendedName>
</protein>
<reference evidence="4 5" key="1">
    <citation type="submission" date="2020-08" db="EMBL/GenBank/DDBJ databases">
        <title>Sequencing the genomes of 1000 actinobacteria strains.</title>
        <authorList>
            <person name="Klenk H.-P."/>
        </authorList>
    </citation>
    <scope>NUCLEOTIDE SEQUENCE [LARGE SCALE GENOMIC DNA]</scope>
    <source>
        <strain evidence="4 5">DSM 20146</strain>
    </source>
</reference>
<sequence>MSDAEALAETAAKLQAEAEEALRKAQEAAAAAAAAQEAAQAAPAAPPASTASAEPAAGPLSADAVAAVRAGYAFDAPALEIGALVNGDPLADVPVRIPLAMTNRHGLVAGATGTGKTKTLQVLAEQLAAAGVPVFAADIKGDLSGIAVPGESSDKLLERTRGIGQDWTPRAATTEFFSLGGVGRGVPIRATVAGFGPLLLSKVLGLNDTQESSLGLVFHYADQAGLPLLDLADLRAVLTYLTGDDGKAELAGLGGLSSATVGVILRELIAFADQGAEAFFGEPEIDTAEFLRVAPDGTGVVSLLEVPGVQDKPAVFSTFLMWLLADLFNDLPEVGDLDKPKLVFFFDEAHLLFKGASKDFIASITQTVRLIRSKGVGIFFVTQTPKDVPSDVLAQLGSRVQHQLRAFTPDDAKALKATVSTYPKSGYDLAEVLQSLGTGEAIVTVMNEKGAPSPVAWTRLRAPQGSMSPAPEAQMEATVAASPLQAKYGTPVDRDSAREQLARKLDAAAAAADAAAQAQAQAEAAAAAEKAAAAQAKADAKAQAAAQKEYERILKSTSPTRTTRRTTPKPAPNVLEQVLGSKATRDILTGVVEGIFGTRKRR</sequence>
<evidence type="ECO:0000256" key="2">
    <source>
        <dbReference type="SAM" id="MobiDB-lite"/>
    </source>
</evidence>
<dbReference type="InterPro" id="IPR033186">
    <property type="entry name" value="HerA_C"/>
</dbReference>
<gene>
    <name evidence="4" type="ORF">FHX33_003208</name>
</gene>
<feature type="coiled-coil region" evidence="1">
    <location>
        <begin position="498"/>
        <end position="537"/>
    </location>
</feature>
<evidence type="ECO:0000259" key="3">
    <source>
        <dbReference type="Pfam" id="PF05872"/>
    </source>
</evidence>
<dbReference type="Proteomes" id="UP000538196">
    <property type="component" value="Unassembled WGS sequence"/>
</dbReference>
<keyword evidence="5" id="KW-1185">Reference proteome</keyword>
<feature type="compositionally biased region" description="Low complexity" evidence="2">
    <location>
        <begin position="27"/>
        <end position="56"/>
    </location>
</feature>
<comment type="caution">
    <text evidence="4">The sequence shown here is derived from an EMBL/GenBank/DDBJ whole genome shotgun (WGS) entry which is preliminary data.</text>
</comment>
<dbReference type="AlphaFoldDB" id="A0A7W4YJH6"/>
<name>A0A7W4YJH6_LEIAQ</name>
<dbReference type="Pfam" id="PF05872">
    <property type="entry name" value="HerA_C"/>
    <property type="match status" value="1"/>
</dbReference>
<evidence type="ECO:0000313" key="5">
    <source>
        <dbReference type="Proteomes" id="UP000538196"/>
    </source>
</evidence>
<dbReference type="RefSeq" id="WP_183428716.1">
    <property type="nucleotide sequence ID" value="NZ_JACHVP010000003.1"/>
</dbReference>
<dbReference type="InterPro" id="IPR027417">
    <property type="entry name" value="P-loop_NTPase"/>
</dbReference>
<proteinExistence type="predicted"/>
<dbReference type="Gene3D" id="3.40.50.300">
    <property type="entry name" value="P-loop containing nucleotide triphosphate hydrolases"/>
    <property type="match status" value="2"/>
</dbReference>
<dbReference type="PANTHER" id="PTHR30121:SF6">
    <property type="entry name" value="SLR6007 PROTEIN"/>
    <property type="match status" value="1"/>
</dbReference>
<dbReference type="InterPro" id="IPR051162">
    <property type="entry name" value="T4SS_component"/>
</dbReference>
<organism evidence="4 5">
    <name type="scientific">Leifsonia aquatica</name>
    <name type="common">Corynebacterium aquaticum</name>
    <dbReference type="NCBI Taxonomy" id="144185"/>
    <lineage>
        <taxon>Bacteria</taxon>
        <taxon>Bacillati</taxon>
        <taxon>Actinomycetota</taxon>
        <taxon>Actinomycetes</taxon>
        <taxon>Micrococcales</taxon>
        <taxon>Microbacteriaceae</taxon>
        <taxon>Leifsonia</taxon>
    </lineage>
</organism>
<evidence type="ECO:0000313" key="4">
    <source>
        <dbReference type="EMBL" id="MBB2968438.1"/>
    </source>
</evidence>
<feature type="region of interest" description="Disordered" evidence="2">
    <location>
        <begin position="549"/>
        <end position="573"/>
    </location>
</feature>
<dbReference type="EMBL" id="JACHVP010000003">
    <property type="protein sequence ID" value="MBB2968438.1"/>
    <property type="molecule type" value="Genomic_DNA"/>
</dbReference>